<dbReference type="EMBL" id="FMUH01000003">
    <property type="protein sequence ID" value="SCX50147.1"/>
    <property type="molecule type" value="Genomic_DNA"/>
</dbReference>
<comment type="similarity">
    <text evidence="8">Belongs to the glycosyltransferase 2 family. CrtQ subfamily.</text>
</comment>
<dbReference type="PANTHER" id="PTHR43646:SF2">
    <property type="entry name" value="GLYCOSYLTRANSFERASE 2-LIKE DOMAIN-CONTAINING PROTEIN"/>
    <property type="match status" value="1"/>
</dbReference>
<evidence type="ECO:0000256" key="7">
    <source>
        <dbReference type="ARBA" id="ARBA00037904"/>
    </source>
</evidence>
<evidence type="ECO:0000313" key="12">
    <source>
        <dbReference type="EMBL" id="SCX50147.1"/>
    </source>
</evidence>
<proteinExistence type="inferred from homology"/>
<dbReference type="Proteomes" id="UP000198981">
    <property type="component" value="Unassembled WGS sequence"/>
</dbReference>
<dbReference type="GO" id="GO:0016757">
    <property type="term" value="F:glycosyltransferase activity"/>
    <property type="evidence" value="ECO:0007669"/>
    <property type="project" value="UniProtKB-KW"/>
</dbReference>
<keyword evidence="5" id="KW-0472">Membrane</keyword>
<evidence type="ECO:0000256" key="10">
    <source>
        <dbReference type="SAM" id="MobiDB-lite"/>
    </source>
</evidence>
<dbReference type="Pfam" id="PF00535">
    <property type="entry name" value="Glycos_transf_2"/>
    <property type="match status" value="1"/>
</dbReference>
<evidence type="ECO:0000256" key="8">
    <source>
        <dbReference type="ARBA" id="ARBA00038120"/>
    </source>
</evidence>
<evidence type="ECO:0000256" key="2">
    <source>
        <dbReference type="ARBA" id="ARBA00022475"/>
    </source>
</evidence>
<keyword evidence="4 12" id="KW-0808">Transferase</keyword>
<evidence type="ECO:0000256" key="3">
    <source>
        <dbReference type="ARBA" id="ARBA00022676"/>
    </source>
</evidence>
<keyword evidence="3" id="KW-0328">Glycosyltransferase</keyword>
<evidence type="ECO:0000256" key="5">
    <source>
        <dbReference type="ARBA" id="ARBA00023136"/>
    </source>
</evidence>
<dbReference type="Gene3D" id="3.90.550.10">
    <property type="entry name" value="Spore Coat Polysaccharide Biosynthesis Protein SpsA, Chain A"/>
    <property type="match status" value="1"/>
</dbReference>
<dbReference type="STRING" id="1960309.SAMN03159343_2349"/>
<comment type="subcellular location">
    <subcellularLocation>
        <location evidence="1">Cell membrane</location>
    </subcellularLocation>
</comment>
<dbReference type="InterPro" id="IPR029044">
    <property type="entry name" value="Nucleotide-diphossugar_trans"/>
</dbReference>
<gene>
    <name evidence="12" type="ORF">SAMN03159343_2349</name>
</gene>
<keyword evidence="13" id="KW-1185">Reference proteome</keyword>
<dbReference type="InterPro" id="IPR001173">
    <property type="entry name" value="Glyco_trans_2-like"/>
</dbReference>
<dbReference type="AlphaFoldDB" id="A0A1G4Y9H3"/>
<dbReference type="RefSeq" id="WP_092804151.1">
    <property type="nucleotide sequence ID" value="NZ_FMUH01000003.1"/>
</dbReference>
<name>A0A1G4Y9H3_9ACTN</name>
<feature type="domain" description="Glycosyltransferase 2-like" evidence="11">
    <location>
        <begin position="8"/>
        <end position="136"/>
    </location>
</feature>
<organism evidence="12 13">
    <name type="scientific">Klenkia marina</name>
    <dbReference type="NCBI Taxonomy" id="1960309"/>
    <lineage>
        <taxon>Bacteria</taxon>
        <taxon>Bacillati</taxon>
        <taxon>Actinomycetota</taxon>
        <taxon>Actinomycetes</taxon>
        <taxon>Geodermatophilales</taxon>
        <taxon>Geodermatophilaceae</taxon>
        <taxon>Klenkia</taxon>
    </lineage>
</organism>
<sequence>MTPDLLGVVVPARDEATALPGCLASLARATAHPELAGTPVLVVVVADRCTDDTADLAAAAGALVVTATGETVGDARHAGALAVLARAPRPERVWLASTDADSLVPEGWLAMQRAAAESGVHALVGLVEVADWSGHPPHVAAAFTDAYDDWRRGGPGAVHPHVHGANLGVRGDAYLRAGGFPPLAVSEDAALVGALTLSGATVLRTPGCPVATSARRDPRAPGGFGTDLDRLAGD</sequence>
<evidence type="ECO:0000256" key="4">
    <source>
        <dbReference type="ARBA" id="ARBA00022679"/>
    </source>
</evidence>
<dbReference type="GO" id="GO:0005886">
    <property type="term" value="C:plasma membrane"/>
    <property type="evidence" value="ECO:0007669"/>
    <property type="project" value="UniProtKB-SubCell"/>
</dbReference>
<dbReference type="PANTHER" id="PTHR43646">
    <property type="entry name" value="GLYCOSYLTRANSFERASE"/>
    <property type="match status" value="1"/>
</dbReference>
<reference evidence="13" key="1">
    <citation type="submission" date="2016-10" db="EMBL/GenBank/DDBJ databases">
        <authorList>
            <person name="Varghese N."/>
            <person name="Submissions S."/>
        </authorList>
    </citation>
    <scope>NUCLEOTIDE SEQUENCE [LARGE SCALE GENOMIC DNA]</scope>
    <source>
        <strain evidence="13">DSM 45722</strain>
    </source>
</reference>
<evidence type="ECO:0000256" key="9">
    <source>
        <dbReference type="ARBA" id="ARBA00040345"/>
    </source>
</evidence>
<dbReference type="OrthoDB" id="9777873at2"/>
<comment type="function">
    <text evidence="6">Catalyzes the glycosylation of 4,4'-diaponeurosporenoate, i.e. the esterification of glucose at the C1'' position with the carboxyl group of 4,4'-diaponeurosporenic acid, to form glycosyl-4,4'-diaponeurosporenoate. This is a step in the biosynthesis of staphyloxanthin, an orange pigment present in most staphylococci strains.</text>
</comment>
<accession>A0A1G4Y9H3</accession>
<comment type="pathway">
    <text evidence="7">Carotenoid biosynthesis; staphyloxanthin biosynthesis; staphyloxanthin from farnesyl diphosphate: step 4/5.</text>
</comment>
<evidence type="ECO:0000259" key="11">
    <source>
        <dbReference type="Pfam" id="PF00535"/>
    </source>
</evidence>
<evidence type="ECO:0000256" key="6">
    <source>
        <dbReference type="ARBA" id="ARBA00037281"/>
    </source>
</evidence>
<protein>
    <recommendedName>
        <fullName evidence="9">4,4'-diaponeurosporenoate glycosyltransferase</fullName>
    </recommendedName>
</protein>
<evidence type="ECO:0000313" key="13">
    <source>
        <dbReference type="Proteomes" id="UP000198981"/>
    </source>
</evidence>
<feature type="region of interest" description="Disordered" evidence="10">
    <location>
        <begin position="211"/>
        <end position="234"/>
    </location>
</feature>
<keyword evidence="2" id="KW-1003">Cell membrane</keyword>
<dbReference type="SUPFAM" id="SSF53448">
    <property type="entry name" value="Nucleotide-diphospho-sugar transferases"/>
    <property type="match status" value="1"/>
</dbReference>
<evidence type="ECO:0000256" key="1">
    <source>
        <dbReference type="ARBA" id="ARBA00004236"/>
    </source>
</evidence>